<dbReference type="WBParaSite" id="sdigi.contig621.g9252.t1">
    <property type="protein sequence ID" value="sdigi.contig621.g9252.t1"/>
    <property type="gene ID" value="sdigi.contig621.g9252"/>
</dbReference>
<dbReference type="AlphaFoldDB" id="A0A915PZ67"/>
<dbReference type="InterPro" id="IPR045860">
    <property type="entry name" value="Snake_toxin-like_sf"/>
</dbReference>
<dbReference type="Proteomes" id="UP000887581">
    <property type="component" value="Unplaced"/>
</dbReference>
<proteinExistence type="predicted"/>
<keyword evidence="1" id="KW-1185">Reference proteome</keyword>
<accession>A0A915PZ67</accession>
<evidence type="ECO:0000313" key="1">
    <source>
        <dbReference type="Proteomes" id="UP000887581"/>
    </source>
</evidence>
<organism evidence="1 2">
    <name type="scientific">Setaria digitata</name>
    <dbReference type="NCBI Taxonomy" id="48799"/>
    <lineage>
        <taxon>Eukaryota</taxon>
        <taxon>Metazoa</taxon>
        <taxon>Ecdysozoa</taxon>
        <taxon>Nematoda</taxon>
        <taxon>Chromadorea</taxon>
        <taxon>Rhabditida</taxon>
        <taxon>Spirurina</taxon>
        <taxon>Spiruromorpha</taxon>
        <taxon>Filarioidea</taxon>
        <taxon>Setariidae</taxon>
        <taxon>Setaria</taxon>
    </lineage>
</organism>
<reference evidence="2" key="1">
    <citation type="submission" date="2022-11" db="UniProtKB">
        <authorList>
            <consortium name="WormBaseParasite"/>
        </authorList>
    </citation>
    <scope>IDENTIFICATION</scope>
</reference>
<protein>
    <submittedName>
        <fullName evidence="2">Uncharacterized protein</fullName>
    </submittedName>
</protein>
<name>A0A915PZ67_9BILA</name>
<sequence>MLRPTSTENHTRSCERKGYCKTLVENLEGKFLTKYGLVHKCGTFMTTEETYSDLCCCNYDWCNKLKVNELPAMSNEGMGKKKEKGIRQFANNEL</sequence>
<dbReference type="SUPFAM" id="SSF57302">
    <property type="entry name" value="Snake toxin-like"/>
    <property type="match status" value="1"/>
</dbReference>
<evidence type="ECO:0000313" key="2">
    <source>
        <dbReference type="WBParaSite" id="sdigi.contig621.g9252.t1"/>
    </source>
</evidence>